<organism evidence="1 2">
    <name type="scientific">Campylobacter showae CC57C</name>
    <dbReference type="NCBI Taxonomy" id="1073353"/>
    <lineage>
        <taxon>Bacteria</taxon>
        <taxon>Pseudomonadati</taxon>
        <taxon>Campylobacterota</taxon>
        <taxon>Epsilonproteobacteria</taxon>
        <taxon>Campylobacterales</taxon>
        <taxon>Campylobacteraceae</taxon>
        <taxon>Campylobacter</taxon>
    </lineage>
</organism>
<dbReference type="PATRIC" id="fig|1073353.3.peg.546"/>
<evidence type="ECO:0000313" key="1">
    <source>
        <dbReference type="EMBL" id="EMG31202.1"/>
    </source>
</evidence>
<sequence length="231" mass="27194">MQTDAFGWLKFELCEYLRLYDAGLKKRANEHLKGTVSKFKSEFSQTQRDCALDELCREILDENKSELKNLKNRGNGELPFELGELVGEYLKGRCDAGEMSHLCWAHQICTRGLRELDRNELLRRAYRHEHCDARTVELYFCMLLDALDRGAHHFPEVCLIECAYYEQLTREACDVREKHEISVRLNLEFEYLIKLYECYFEFKSRGGEVGFYALCEKAGLNFAPIKSFYYE</sequence>
<dbReference type="RefSeq" id="WP_002950990.1">
    <property type="nucleotide sequence ID" value="NZ_AOTD01000059.1"/>
</dbReference>
<dbReference type="Proteomes" id="UP000011782">
    <property type="component" value="Unassembled WGS sequence"/>
</dbReference>
<reference evidence="1 2" key="1">
    <citation type="submission" date="2013-02" db="EMBL/GenBank/DDBJ databases">
        <title>Co-occurrence of anaerobic bacteria in colorectal carcinomas.</title>
        <authorList>
            <person name="Holt R.A."/>
            <person name="Warren R.L."/>
            <person name="Allen-Vercoe E."/>
            <person name="Pleasance S."/>
            <person name="Freeman D.J."/>
            <person name="Watson P."/>
            <person name="Moore R."/>
            <person name="Cochrane K."/>
        </authorList>
    </citation>
    <scope>NUCLEOTIDE SEQUENCE [LARGE SCALE GENOMIC DNA]</scope>
    <source>
        <strain evidence="1 2">CC57C</strain>
    </source>
</reference>
<dbReference type="AlphaFoldDB" id="M3JEU8"/>
<accession>M3JEU8</accession>
<gene>
    <name evidence="1" type="ORF">H740_02557</name>
</gene>
<evidence type="ECO:0000313" key="2">
    <source>
        <dbReference type="Proteomes" id="UP000011782"/>
    </source>
</evidence>
<proteinExistence type="predicted"/>
<name>M3JEU8_9BACT</name>
<protein>
    <submittedName>
        <fullName evidence="1">Uncharacterized protein</fullName>
    </submittedName>
</protein>
<comment type="caution">
    <text evidence="1">The sequence shown here is derived from an EMBL/GenBank/DDBJ whole genome shotgun (WGS) entry which is preliminary data.</text>
</comment>
<dbReference type="EMBL" id="AOTD01000059">
    <property type="protein sequence ID" value="EMG31202.1"/>
    <property type="molecule type" value="Genomic_DNA"/>
</dbReference>